<organism evidence="2 3">
    <name type="scientific">Amycolatopsis ultiminotia</name>
    <dbReference type="NCBI Taxonomy" id="543629"/>
    <lineage>
        <taxon>Bacteria</taxon>
        <taxon>Bacillati</taxon>
        <taxon>Actinomycetota</taxon>
        <taxon>Actinomycetes</taxon>
        <taxon>Pseudonocardiales</taxon>
        <taxon>Pseudonocardiaceae</taxon>
        <taxon>Amycolatopsis</taxon>
    </lineage>
</organism>
<evidence type="ECO:0000256" key="1">
    <source>
        <dbReference type="SAM" id="Phobius"/>
    </source>
</evidence>
<feature type="transmembrane region" description="Helical" evidence="1">
    <location>
        <begin position="144"/>
        <end position="164"/>
    </location>
</feature>
<dbReference type="RefSeq" id="WP_344862230.1">
    <property type="nucleotide sequence ID" value="NZ_BAAAZN010000008.1"/>
</dbReference>
<dbReference type="Proteomes" id="UP001500689">
    <property type="component" value="Unassembled WGS sequence"/>
</dbReference>
<dbReference type="EMBL" id="BAAAZN010000008">
    <property type="protein sequence ID" value="GAA3553684.1"/>
    <property type="molecule type" value="Genomic_DNA"/>
</dbReference>
<name>A0ABP6WPK6_9PSEU</name>
<keyword evidence="1" id="KW-0812">Transmembrane</keyword>
<feature type="transmembrane region" description="Helical" evidence="1">
    <location>
        <begin position="111"/>
        <end position="137"/>
    </location>
</feature>
<gene>
    <name evidence="2" type="ORF">GCM10022222_41720</name>
</gene>
<keyword evidence="3" id="KW-1185">Reference proteome</keyword>
<sequence length="198" mass="19982">MLTVASAAIGAAGTRPDSTASEVTAYDLGHQGLLGLLAFVVFGASVPLAIWAATVYRRQRKLGVTAPGAAIGLAGGVLSAASLAVSGLVTWTAAQAADPAAPAVARALTSFAFATGGPGFVVPLALLIAGVAVPAVFLHLLPRWVSIAGLVLAVVAVLATFALLTPALYPLIPIGRFGGLLWLVLISVLLPHDRHQVR</sequence>
<reference evidence="3" key="1">
    <citation type="journal article" date="2019" name="Int. J. Syst. Evol. Microbiol.">
        <title>The Global Catalogue of Microorganisms (GCM) 10K type strain sequencing project: providing services to taxonomists for standard genome sequencing and annotation.</title>
        <authorList>
            <consortium name="The Broad Institute Genomics Platform"/>
            <consortium name="The Broad Institute Genome Sequencing Center for Infectious Disease"/>
            <person name="Wu L."/>
            <person name="Ma J."/>
        </authorList>
    </citation>
    <scope>NUCLEOTIDE SEQUENCE [LARGE SCALE GENOMIC DNA]</scope>
    <source>
        <strain evidence="3">JCM 16898</strain>
    </source>
</reference>
<proteinExistence type="predicted"/>
<protein>
    <recommendedName>
        <fullName evidence="4">DUF4386 domain-containing protein</fullName>
    </recommendedName>
</protein>
<feature type="transmembrane region" description="Helical" evidence="1">
    <location>
        <begin position="68"/>
        <end position="91"/>
    </location>
</feature>
<accession>A0ABP6WPK6</accession>
<keyword evidence="1" id="KW-1133">Transmembrane helix</keyword>
<evidence type="ECO:0008006" key="4">
    <source>
        <dbReference type="Google" id="ProtNLM"/>
    </source>
</evidence>
<feature type="transmembrane region" description="Helical" evidence="1">
    <location>
        <begin position="36"/>
        <end position="56"/>
    </location>
</feature>
<comment type="caution">
    <text evidence="2">The sequence shown here is derived from an EMBL/GenBank/DDBJ whole genome shotgun (WGS) entry which is preliminary data.</text>
</comment>
<evidence type="ECO:0000313" key="3">
    <source>
        <dbReference type="Proteomes" id="UP001500689"/>
    </source>
</evidence>
<keyword evidence="1" id="KW-0472">Membrane</keyword>
<feature type="transmembrane region" description="Helical" evidence="1">
    <location>
        <begin position="170"/>
        <end position="190"/>
    </location>
</feature>
<evidence type="ECO:0000313" key="2">
    <source>
        <dbReference type="EMBL" id="GAA3553684.1"/>
    </source>
</evidence>